<comment type="caution">
    <text evidence="1">The sequence shown here is derived from an EMBL/GenBank/DDBJ whole genome shotgun (WGS) entry which is preliminary data.</text>
</comment>
<dbReference type="Proteomes" id="UP000756346">
    <property type="component" value="Unassembled WGS sequence"/>
</dbReference>
<dbReference type="AlphaFoldDB" id="A0A9P8Y696"/>
<dbReference type="GeneID" id="70183439"/>
<organism evidence="1 2">
    <name type="scientific">Microdochium trichocladiopsis</name>
    <dbReference type="NCBI Taxonomy" id="1682393"/>
    <lineage>
        <taxon>Eukaryota</taxon>
        <taxon>Fungi</taxon>
        <taxon>Dikarya</taxon>
        <taxon>Ascomycota</taxon>
        <taxon>Pezizomycotina</taxon>
        <taxon>Sordariomycetes</taxon>
        <taxon>Xylariomycetidae</taxon>
        <taxon>Xylariales</taxon>
        <taxon>Microdochiaceae</taxon>
        <taxon>Microdochium</taxon>
    </lineage>
</organism>
<evidence type="ECO:0000313" key="2">
    <source>
        <dbReference type="Proteomes" id="UP000756346"/>
    </source>
</evidence>
<evidence type="ECO:0000313" key="1">
    <source>
        <dbReference type="EMBL" id="KAH7030940.1"/>
    </source>
</evidence>
<gene>
    <name evidence="1" type="ORF">B0I36DRAFT_322855</name>
</gene>
<accession>A0A9P8Y696</accession>
<proteinExistence type="predicted"/>
<sequence>MFLTSHRLPITLAAYLFPREAQVARPNAPRQCLLLALVKRERDLLDHLLYPSQHIDCANLGFDTTNHRCFFSDY</sequence>
<keyword evidence="2" id="KW-1185">Reference proteome</keyword>
<reference evidence="1" key="1">
    <citation type="journal article" date="2021" name="Nat. Commun.">
        <title>Genetic determinants of endophytism in the Arabidopsis root mycobiome.</title>
        <authorList>
            <person name="Mesny F."/>
            <person name="Miyauchi S."/>
            <person name="Thiergart T."/>
            <person name="Pickel B."/>
            <person name="Atanasova L."/>
            <person name="Karlsson M."/>
            <person name="Huettel B."/>
            <person name="Barry K.W."/>
            <person name="Haridas S."/>
            <person name="Chen C."/>
            <person name="Bauer D."/>
            <person name="Andreopoulos W."/>
            <person name="Pangilinan J."/>
            <person name="LaButti K."/>
            <person name="Riley R."/>
            <person name="Lipzen A."/>
            <person name="Clum A."/>
            <person name="Drula E."/>
            <person name="Henrissat B."/>
            <person name="Kohler A."/>
            <person name="Grigoriev I.V."/>
            <person name="Martin F.M."/>
            <person name="Hacquard S."/>
        </authorList>
    </citation>
    <scope>NUCLEOTIDE SEQUENCE</scope>
    <source>
        <strain evidence="1">MPI-CAGE-CH-0230</strain>
    </source>
</reference>
<protein>
    <submittedName>
        <fullName evidence="1">Uncharacterized protein</fullName>
    </submittedName>
</protein>
<name>A0A9P8Y696_9PEZI</name>
<dbReference type="RefSeq" id="XP_046012620.1">
    <property type="nucleotide sequence ID" value="XM_046153893.1"/>
</dbReference>
<dbReference type="EMBL" id="JAGTJQ010000005">
    <property type="protein sequence ID" value="KAH7030940.1"/>
    <property type="molecule type" value="Genomic_DNA"/>
</dbReference>